<dbReference type="GO" id="GO:0005829">
    <property type="term" value="C:cytosol"/>
    <property type="evidence" value="ECO:0007669"/>
    <property type="project" value="TreeGrafter"/>
</dbReference>
<evidence type="ECO:0000259" key="2">
    <source>
        <dbReference type="Pfam" id="PF05378"/>
    </source>
</evidence>
<dbReference type="SUPFAM" id="SSF53067">
    <property type="entry name" value="Actin-like ATPase domain"/>
    <property type="match status" value="1"/>
</dbReference>
<dbReference type="InterPro" id="IPR043129">
    <property type="entry name" value="ATPase_NBD"/>
</dbReference>
<dbReference type="InterPro" id="IPR008040">
    <property type="entry name" value="Hydant_A_N"/>
</dbReference>
<dbReference type="OrthoDB" id="9814788at2"/>
<proteinExistence type="predicted"/>
<dbReference type="PANTHER" id="PTHR11365:SF2">
    <property type="entry name" value="5-OXOPROLINASE"/>
    <property type="match status" value="1"/>
</dbReference>
<dbReference type="PANTHER" id="PTHR11365">
    <property type="entry name" value="5-OXOPROLINASE RELATED"/>
    <property type="match status" value="1"/>
</dbReference>
<sequence length="670" mass="70049">MALLLGIDTGGTYTDAVILDDAADRVVAAAKALTTRPDLSQGIAAAIDAAIARAGIEPRRIAMVSLSTTLATNALVEGHGGRVALVFIGFDPAELDREGLAEALRGDPVIALAGGHSHSGAEIAPLDLNALSRGLQALPTGITGIAVAGRFATRNPAHELAARDLIRAHTGLPVTCSHELSAGLNGPRRALTALLNARLIGMIDRLIAACHAHMALREIDAPLMVVRGDGALVSAELARERPIETILSGPAASVAGARWLSGAADAIVSDIGGTTTDVCLLRAGRPRIDPDGARVGGFRTMVEAVAMRTTGLGGDSEVHLTEGLRAGLRLGPRRLVPVALLARNHPGLVHGALDAWLAQSAVGEQDGRFAIAMWAGTTPPEGLDRRETEIAQRLAQGPARLSDCLRTRLELPALMRLVQRGLVMLSGITPSDAAHVLGRLDSWDTDAARKALMLFARRRDGRGDPIARDPESLARAIVDQLTRQTVDFLLECALAEDSRDWAAAPETLARHELMQAALDRHAGTIRLSACLGVPVIGLGASAPSWYGAVGERLGTRMILPEHAGVANAIGAVVGQVAVHAEGSVTSPGPGQFVAHLPSGPTIFGDQDTAVQALAQALCAEAEARARHAGVEKARLEIDRDIRQIEVEGQPMFIEARLRVTASGRPRIATG</sequence>
<accession>A0A2S5JGA7</accession>
<dbReference type="Proteomes" id="UP000239736">
    <property type="component" value="Unassembled WGS sequence"/>
</dbReference>
<keyword evidence="4" id="KW-1185">Reference proteome</keyword>
<dbReference type="AlphaFoldDB" id="A0A2S5JGA7"/>
<feature type="domain" description="Hydantoinase A/oxoprolinase" evidence="1">
    <location>
        <begin position="189"/>
        <end position="333"/>
    </location>
</feature>
<feature type="domain" description="Hydantoinase/oxoprolinase N-terminal" evidence="2">
    <location>
        <begin position="5"/>
        <end position="169"/>
    </location>
</feature>
<evidence type="ECO:0000313" key="4">
    <source>
        <dbReference type="Proteomes" id="UP000239736"/>
    </source>
</evidence>
<name>A0A2S5JGA7_9RHOB</name>
<protein>
    <submittedName>
        <fullName evidence="3">N-methylhydantoinase A/oxoprolinase/acetone carboxylase beta subunit</fullName>
    </submittedName>
</protein>
<comment type="caution">
    <text evidence="3">The sequence shown here is derived from an EMBL/GenBank/DDBJ whole genome shotgun (WGS) entry which is preliminary data.</text>
</comment>
<dbReference type="Gene3D" id="3.30.420.40">
    <property type="match status" value="1"/>
</dbReference>
<evidence type="ECO:0000259" key="1">
    <source>
        <dbReference type="Pfam" id="PF01968"/>
    </source>
</evidence>
<dbReference type="RefSeq" id="WP_104070973.1">
    <property type="nucleotide sequence ID" value="NZ_PRDS01000005.1"/>
</dbReference>
<organism evidence="3 4">
    <name type="scientific">Albidovulum inexpectatum</name>
    <dbReference type="NCBI Taxonomy" id="196587"/>
    <lineage>
        <taxon>Bacteria</taxon>
        <taxon>Pseudomonadati</taxon>
        <taxon>Pseudomonadota</taxon>
        <taxon>Alphaproteobacteria</taxon>
        <taxon>Rhodobacterales</taxon>
        <taxon>Paracoccaceae</taxon>
        <taxon>Albidovulum</taxon>
    </lineage>
</organism>
<dbReference type="GO" id="GO:0017168">
    <property type="term" value="F:5-oxoprolinase (ATP-hydrolyzing) activity"/>
    <property type="evidence" value="ECO:0007669"/>
    <property type="project" value="TreeGrafter"/>
</dbReference>
<dbReference type="EMBL" id="PRDS01000005">
    <property type="protein sequence ID" value="PPB80460.1"/>
    <property type="molecule type" value="Genomic_DNA"/>
</dbReference>
<dbReference type="Pfam" id="PF05378">
    <property type="entry name" value="Hydant_A_N"/>
    <property type="match status" value="1"/>
</dbReference>
<dbReference type="InterPro" id="IPR002821">
    <property type="entry name" value="Hydantoinase_A"/>
</dbReference>
<dbReference type="Pfam" id="PF01968">
    <property type="entry name" value="Hydantoinase_A"/>
    <property type="match status" value="1"/>
</dbReference>
<evidence type="ECO:0000313" key="3">
    <source>
        <dbReference type="EMBL" id="PPB80460.1"/>
    </source>
</evidence>
<dbReference type="GO" id="GO:0006749">
    <property type="term" value="P:glutathione metabolic process"/>
    <property type="evidence" value="ECO:0007669"/>
    <property type="project" value="TreeGrafter"/>
</dbReference>
<gene>
    <name evidence="3" type="ORF">LV82_01809</name>
</gene>
<dbReference type="InterPro" id="IPR045079">
    <property type="entry name" value="Oxoprolinase-like"/>
</dbReference>
<reference evidence="3 4" key="1">
    <citation type="submission" date="2018-01" db="EMBL/GenBank/DDBJ databases">
        <title>Genomic Encyclopedia of Archaeal and Bacterial Type Strains, Phase II (KMG-II): from individual species to whole genera.</title>
        <authorList>
            <person name="Goeker M."/>
        </authorList>
    </citation>
    <scope>NUCLEOTIDE SEQUENCE [LARGE SCALE GENOMIC DNA]</scope>
    <source>
        <strain evidence="3 4">DSM 12048</strain>
    </source>
</reference>